<evidence type="ECO:0000256" key="1">
    <source>
        <dbReference type="SAM" id="MobiDB-lite"/>
    </source>
</evidence>
<dbReference type="AlphaFoldDB" id="A0A7V8V3S4"/>
<dbReference type="Pfam" id="PF07586">
    <property type="entry name" value="HXXSHH"/>
    <property type="match status" value="1"/>
</dbReference>
<organism evidence="2 3">
    <name type="scientific">Bremerella alba</name>
    <dbReference type="NCBI Taxonomy" id="980252"/>
    <lineage>
        <taxon>Bacteria</taxon>
        <taxon>Pseudomonadati</taxon>
        <taxon>Planctomycetota</taxon>
        <taxon>Planctomycetia</taxon>
        <taxon>Pirellulales</taxon>
        <taxon>Pirellulaceae</taxon>
        <taxon>Bremerella</taxon>
    </lineage>
</organism>
<dbReference type="InterPro" id="IPR011447">
    <property type="entry name" value="DUF1552"/>
</dbReference>
<dbReference type="RefSeq" id="WP_207395638.1">
    <property type="nucleotide sequence ID" value="NZ_JABRWO010000003.1"/>
</dbReference>
<gene>
    <name evidence="2" type="ORF">HOV93_13150</name>
</gene>
<sequence length="432" mass="47261">MSRSLPTRRQVLRSATAVVALPFLESFGFRRYASAAAPTAPPKRLVFLGFGWGVTEESWYPDKSTPGTDYQLPAGLKALERHQSDFSVIQGLRNKFSVEGHAGSTWWLTGANPYAVAGQSFCNTISADQVAANEFGRFTRFSSLQFNHSEGNDQSGHGPGLSLAWDASGKPVGGENGPLAAFHRMFSKDSTPIEQRRQLIAQKRSVLDTVLENARSLRRGLGQNDNEKLTEYFESVRNIETRLSKDEQWMDRPRPEAPFGEPSSTLAGRSEIEVMYDLLIAAFKTDSTRVITYRQPVASLLTSIGNSVAPHDMSHYHSTRGDKLVCSQQRDQTQSKLLAGLIDKLKSTQEADGSRLFDNVALAYGSNIRTGHNLTNCPTIITGGGSGIKLGQNIVVEEDTPLCNAWLTMLQGVGVPAQRHGDSTGVIDELIS</sequence>
<proteinExistence type="predicted"/>
<accession>A0A7V8V3S4</accession>
<protein>
    <recommendedName>
        <fullName evidence="4">DUF1552 domain-containing protein</fullName>
    </recommendedName>
</protein>
<evidence type="ECO:0000313" key="2">
    <source>
        <dbReference type="EMBL" id="MBA2114159.1"/>
    </source>
</evidence>
<dbReference type="EMBL" id="JABRWO010000003">
    <property type="protein sequence ID" value="MBA2114159.1"/>
    <property type="molecule type" value="Genomic_DNA"/>
</dbReference>
<keyword evidence="3" id="KW-1185">Reference proteome</keyword>
<dbReference type="InterPro" id="IPR006311">
    <property type="entry name" value="TAT_signal"/>
</dbReference>
<dbReference type="Proteomes" id="UP000551616">
    <property type="component" value="Unassembled WGS sequence"/>
</dbReference>
<reference evidence="2 3" key="1">
    <citation type="submission" date="2020-05" db="EMBL/GenBank/DDBJ databases">
        <title>Bremerella alba sp. nov., a novel planctomycete isolated from the surface of the macroalga Fucus spiralis.</title>
        <authorList>
            <person name="Godinho O."/>
            <person name="Botelho R."/>
            <person name="Albuquerque L."/>
            <person name="Wiegand S."/>
            <person name="Da Costa M.S."/>
            <person name="Lobo-Da-Cunha A."/>
            <person name="Jogler C."/>
            <person name="Lage O.M."/>
        </authorList>
    </citation>
    <scope>NUCLEOTIDE SEQUENCE [LARGE SCALE GENOMIC DNA]</scope>
    <source>
        <strain evidence="2 3">FF15</strain>
    </source>
</reference>
<dbReference type="PROSITE" id="PS51318">
    <property type="entry name" value="TAT"/>
    <property type="match status" value="1"/>
</dbReference>
<evidence type="ECO:0008006" key="4">
    <source>
        <dbReference type="Google" id="ProtNLM"/>
    </source>
</evidence>
<name>A0A7V8V3S4_9BACT</name>
<feature type="region of interest" description="Disordered" evidence="1">
    <location>
        <begin position="149"/>
        <end position="169"/>
    </location>
</feature>
<comment type="caution">
    <text evidence="2">The sequence shown here is derived from an EMBL/GenBank/DDBJ whole genome shotgun (WGS) entry which is preliminary data.</text>
</comment>
<evidence type="ECO:0000313" key="3">
    <source>
        <dbReference type="Proteomes" id="UP000551616"/>
    </source>
</evidence>